<evidence type="ECO:0000256" key="3">
    <source>
        <dbReference type="ARBA" id="ARBA00023134"/>
    </source>
</evidence>
<accession>A0A226EYP5</accession>
<dbReference type="Gene3D" id="3.40.50.300">
    <property type="entry name" value="P-loop containing nucleotide triphosphate hydrolases"/>
    <property type="match status" value="1"/>
</dbReference>
<evidence type="ECO:0000256" key="2">
    <source>
        <dbReference type="ARBA" id="ARBA00022741"/>
    </source>
</evidence>
<feature type="region of interest" description="Disordered" evidence="6">
    <location>
        <begin position="1"/>
        <end position="78"/>
    </location>
</feature>
<sequence length="615" mass="69918">MPGGGGRKKPFSGKQKKAQLQSKKQAGLHHPQHHRAELGEDDDRGETSSTIVKRPAHGITSEDGLESSKFFENRPAPSRMNPGRYALMFRAETKEEVQRLKNDARKPMHPIDEEYLECASDDFYTSELDFPVRPEWNYALSPDQLEKNEARYFQEYLRKIDQKYERSDLSYFEMNLETWRQFWRVLEMSDILLCVVDIRFPPLLFPPRLYDYVCKTLGKNIIIVLNKIDLCPAPLVLAWKDYFTTTYKGLQVVCFTSFPAYNLHGNLAEGASGTMKKARRVRGRLRMAAEGAMEVYKVCEELVKGQVDLTKWKQKISDEMNISDENSDECKAADIDNVESLQKQDTGYYEFKQFHSGILTIGCVGQPNVGKSSLINALMGKKVVSVSKTPGHTKHFQTIFLTQNVRLCDCPGLIFPSKVPKPLQVLCGSYPIAQLREPYSTVHYLGQRIDLAKMLGIQHPEGKDETDWSAFDIADGWALKRSYYTAKAARLDSYRGANHILRLALDGRIIICLRPKGYTSRKEEFSNDPRIEEILTIQAKSGPALEKVDFNLSDTDDVDEDNDVQLPPGFVPAEDNDSEHDGKGKQLCLKERAKPTIQNKFAMLGQLEDDDDDSD</sequence>
<dbReference type="GO" id="GO:0003924">
    <property type="term" value="F:GTPase activity"/>
    <property type="evidence" value="ECO:0007669"/>
    <property type="project" value="InterPro"/>
</dbReference>
<dbReference type="PROSITE" id="PS51721">
    <property type="entry name" value="G_CP"/>
    <property type="match status" value="1"/>
</dbReference>
<name>A0A226EYP5_FOLCA</name>
<evidence type="ECO:0000259" key="7">
    <source>
        <dbReference type="PROSITE" id="PS51721"/>
    </source>
</evidence>
<dbReference type="OMA" id="CDFPVRP"/>
<keyword evidence="9" id="KW-1185">Reference proteome</keyword>
<dbReference type="Pfam" id="PF01926">
    <property type="entry name" value="MMR_HSR1"/>
    <property type="match status" value="1"/>
</dbReference>
<protein>
    <recommendedName>
        <fullName evidence="5">Guanine nucleotide-binding protein-like 1</fullName>
    </recommendedName>
</protein>
<dbReference type="PANTHER" id="PTHR45709:SF3">
    <property type="entry name" value="GUANINE NUCLEOTIDE-BINDING PROTEIN-LIKE 1"/>
    <property type="match status" value="1"/>
</dbReference>
<dbReference type="OrthoDB" id="391988at2759"/>
<feature type="domain" description="CP-type G" evidence="7">
    <location>
        <begin position="179"/>
        <end position="416"/>
    </location>
</feature>
<keyword evidence="3" id="KW-0342">GTP-binding</keyword>
<dbReference type="EMBL" id="LNIX01000001">
    <property type="protein sequence ID" value="OXA62659.1"/>
    <property type="molecule type" value="Genomic_DNA"/>
</dbReference>
<comment type="caution">
    <text evidence="8">The sequence shown here is derived from an EMBL/GenBank/DDBJ whole genome shotgun (WGS) entry which is preliminary data.</text>
</comment>
<dbReference type="GO" id="GO:0005525">
    <property type="term" value="F:GTP binding"/>
    <property type="evidence" value="ECO:0007669"/>
    <property type="project" value="UniProtKB-KW"/>
</dbReference>
<dbReference type="CDD" id="cd01857">
    <property type="entry name" value="HSR1_MMR1"/>
    <property type="match status" value="1"/>
</dbReference>
<dbReference type="InterPro" id="IPR043358">
    <property type="entry name" value="GNL1-like"/>
</dbReference>
<dbReference type="AlphaFoldDB" id="A0A226EYP5"/>
<evidence type="ECO:0000256" key="5">
    <source>
        <dbReference type="ARBA" id="ARBA00039902"/>
    </source>
</evidence>
<dbReference type="SUPFAM" id="SSF52540">
    <property type="entry name" value="P-loop containing nucleoside triphosphate hydrolases"/>
    <property type="match status" value="1"/>
</dbReference>
<feature type="region of interest" description="Disordered" evidence="6">
    <location>
        <begin position="556"/>
        <end position="585"/>
    </location>
</feature>
<dbReference type="PANTHER" id="PTHR45709">
    <property type="entry name" value="LARGE SUBUNIT GTPASE 1 HOMOLOG-RELATED"/>
    <property type="match status" value="1"/>
</dbReference>
<dbReference type="InterPro" id="IPR027417">
    <property type="entry name" value="P-loop_NTPase"/>
</dbReference>
<proteinExistence type="predicted"/>
<evidence type="ECO:0000256" key="4">
    <source>
        <dbReference type="ARBA" id="ARBA00037770"/>
    </source>
</evidence>
<dbReference type="PRINTS" id="PR00326">
    <property type="entry name" value="GTP1OBG"/>
</dbReference>
<keyword evidence="2" id="KW-0547">Nucleotide-binding</keyword>
<dbReference type="Proteomes" id="UP000198287">
    <property type="component" value="Unassembled WGS sequence"/>
</dbReference>
<organism evidence="8 9">
    <name type="scientific">Folsomia candida</name>
    <name type="common">Springtail</name>
    <dbReference type="NCBI Taxonomy" id="158441"/>
    <lineage>
        <taxon>Eukaryota</taxon>
        <taxon>Metazoa</taxon>
        <taxon>Ecdysozoa</taxon>
        <taxon>Arthropoda</taxon>
        <taxon>Hexapoda</taxon>
        <taxon>Collembola</taxon>
        <taxon>Entomobryomorpha</taxon>
        <taxon>Isotomoidea</taxon>
        <taxon>Isotomidae</taxon>
        <taxon>Proisotominae</taxon>
        <taxon>Folsomia</taxon>
    </lineage>
</organism>
<dbReference type="STRING" id="158441.A0A226EYP5"/>
<gene>
    <name evidence="8" type="ORF">Fcan01_03278</name>
</gene>
<keyword evidence="1" id="KW-0597">Phosphoprotein</keyword>
<evidence type="ECO:0000256" key="1">
    <source>
        <dbReference type="ARBA" id="ARBA00022553"/>
    </source>
</evidence>
<dbReference type="InterPro" id="IPR006073">
    <property type="entry name" value="GTP-bd"/>
</dbReference>
<evidence type="ECO:0000313" key="9">
    <source>
        <dbReference type="Proteomes" id="UP000198287"/>
    </source>
</evidence>
<evidence type="ECO:0000313" key="8">
    <source>
        <dbReference type="EMBL" id="OXA62659.1"/>
    </source>
</evidence>
<reference evidence="8 9" key="1">
    <citation type="submission" date="2015-12" db="EMBL/GenBank/DDBJ databases">
        <title>The genome of Folsomia candida.</title>
        <authorList>
            <person name="Faddeeva A."/>
            <person name="Derks M.F."/>
            <person name="Anvar Y."/>
            <person name="Smit S."/>
            <person name="Van Straalen N."/>
            <person name="Roelofs D."/>
        </authorList>
    </citation>
    <scope>NUCLEOTIDE SEQUENCE [LARGE SCALE GENOMIC DNA]</scope>
    <source>
        <strain evidence="8 9">VU population</strain>
        <tissue evidence="8">Whole body</tissue>
    </source>
</reference>
<feature type="compositionally biased region" description="Basic residues" evidence="6">
    <location>
        <begin position="1"/>
        <end position="17"/>
    </location>
</feature>
<evidence type="ECO:0000256" key="6">
    <source>
        <dbReference type="SAM" id="MobiDB-lite"/>
    </source>
</evidence>
<comment type="function">
    <text evidence="4">Possible regulatory or functional link with the histocompatibility cluster.</text>
</comment>
<dbReference type="InterPro" id="IPR030378">
    <property type="entry name" value="G_CP_dom"/>
</dbReference>